<dbReference type="Proteomes" id="UP000234681">
    <property type="component" value="Chromosome 3"/>
</dbReference>
<evidence type="ECO:0000313" key="1">
    <source>
        <dbReference type="EMBL" id="EDL79592.1"/>
    </source>
</evidence>
<accession>A6HNJ1</accession>
<organism evidence="1 2">
    <name type="scientific">Rattus norvegicus</name>
    <name type="common">Rat</name>
    <dbReference type="NCBI Taxonomy" id="10116"/>
    <lineage>
        <taxon>Eukaryota</taxon>
        <taxon>Metazoa</taxon>
        <taxon>Chordata</taxon>
        <taxon>Craniata</taxon>
        <taxon>Vertebrata</taxon>
        <taxon>Euteleostomi</taxon>
        <taxon>Mammalia</taxon>
        <taxon>Eutheria</taxon>
        <taxon>Euarchontoglires</taxon>
        <taxon>Glires</taxon>
        <taxon>Rodentia</taxon>
        <taxon>Myomorpha</taxon>
        <taxon>Muroidea</taxon>
        <taxon>Muridae</taxon>
        <taxon>Murinae</taxon>
        <taxon>Rattus</taxon>
    </lineage>
</organism>
<dbReference type="EMBL" id="CH473949">
    <property type="protein sequence ID" value="EDL79592.1"/>
    <property type="molecule type" value="Genomic_DNA"/>
</dbReference>
<reference evidence="2" key="1">
    <citation type="submission" date="2005-09" db="EMBL/GenBank/DDBJ databases">
        <authorList>
            <person name="Mural R.J."/>
            <person name="Li P.W."/>
            <person name="Adams M.D."/>
            <person name="Amanatides P.G."/>
            <person name="Baden-Tillson H."/>
            <person name="Barnstead M."/>
            <person name="Chin S.H."/>
            <person name="Dew I."/>
            <person name="Evans C.A."/>
            <person name="Ferriera S."/>
            <person name="Flanigan M."/>
            <person name="Fosler C."/>
            <person name="Glodek A."/>
            <person name="Gu Z."/>
            <person name="Holt R.A."/>
            <person name="Jennings D."/>
            <person name="Kraft C.L."/>
            <person name="Lu F."/>
            <person name="Nguyen T."/>
            <person name="Nusskern D.R."/>
            <person name="Pfannkoch C.M."/>
            <person name="Sitter C."/>
            <person name="Sutton G.G."/>
            <person name="Venter J.C."/>
            <person name="Wang Z."/>
            <person name="Woodage T."/>
            <person name="Zheng X.H."/>
            <person name="Zhong F."/>
        </authorList>
    </citation>
    <scope>NUCLEOTIDE SEQUENCE [LARGE SCALE GENOMIC DNA]</scope>
    <source>
        <strain>BN</strain>
        <strain evidence="2">Sprague-Dawley</strain>
    </source>
</reference>
<proteinExistence type="predicted"/>
<dbReference type="AlphaFoldDB" id="A6HNJ1"/>
<gene>
    <name evidence="1" type="ORF">rCG_26719</name>
</gene>
<sequence length="51" mass="5551">MPGLEVQCSLKAPASQGRKACFLSTTAARSSEYVDSSYVDAQDCQKSFHNH</sequence>
<evidence type="ECO:0000313" key="2">
    <source>
        <dbReference type="Proteomes" id="UP000234681"/>
    </source>
</evidence>
<protein>
    <submittedName>
        <fullName evidence="1">RCG26719, isoform CRA_a</fullName>
    </submittedName>
</protein>
<name>A6HNJ1_RAT</name>